<evidence type="ECO:0000256" key="4">
    <source>
        <dbReference type="SAM" id="MobiDB-lite"/>
    </source>
</evidence>
<organism evidence="7">
    <name type="scientific">Hydatigena taeniaeformis</name>
    <name type="common">Feline tapeworm</name>
    <name type="synonym">Taenia taeniaeformis</name>
    <dbReference type="NCBI Taxonomy" id="6205"/>
    <lineage>
        <taxon>Eukaryota</taxon>
        <taxon>Metazoa</taxon>
        <taxon>Spiralia</taxon>
        <taxon>Lophotrochozoa</taxon>
        <taxon>Platyhelminthes</taxon>
        <taxon>Cestoda</taxon>
        <taxon>Eucestoda</taxon>
        <taxon>Cyclophyllidea</taxon>
        <taxon>Taeniidae</taxon>
        <taxon>Hydatigera</taxon>
    </lineage>
</organism>
<feature type="region of interest" description="Disordered" evidence="4">
    <location>
        <begin position="1"/>
        <end position="23"/>
    </location>
</feature>
<reference evidence="5 6" key="2">
    <citation type="submission" date="2018-11" db="EMBL/GenBank/DDBJ databases">
        <authorList>
            <consortium name="Pathogen Informatics"/>
        </authorList>
    </citation>
    <scope>NUCLEOTIDE SEQUENCE [LARGE SCALE GENOMIC DNA]</scope>
</reference>
<evidence type="ECO:0000313" key="5">
    <source>
        <dbReference type="EMBL" id="VDM34385.1"/>
    </source>
</evidence>
<dbReference type="Pfam" id="PF13516">
    <property type="entry name" value="LRR_6"/>
    <property type="match status" value="3"/>
</dbReference>
<evidence type="ECO:0000256" key="3">
    <source>
        <dbReference type="ARBA" id="ARBA00038315"/>
    </source>
</evidence>
<feature type="region of interest" description="Disordered" evidence="4">
    <location>
        <begin position="1231"/>
        <end position="1265"/>
    </location>
</feature>
<proteinExistence type="inferred from homology"/>
<dbReference type="SUPFAM" id="SSF52047">
    <property type="entry name" value="RNI-like"/>
    <property type="match status" value="1"/>
</dbReference>
<evidence type="ECO:0000313" key="6">
    <source>
        <dbReference type="Proteomes" id="UP000274429"/>
    </source>
</evidence>
<comment type="similarity">
    <text evidence="3">Belongs to the PPP1R37 family.</text>
</comment>
<keyword evidence="2" id="KW-0677">Repeat</keyword>
<dbReference type="InterPro" id="IPR001611">
    <property type="entry name" value="Leu-rich_rpt"/>
</dbReference>
<dbReference type="SMART" id="SM00367">
    <property type="entry name" value="LRR_CC"/>
    <property type="match status" value="3"/>
</dbReference>
<dbReference type="SMART" id="SM00368">
    <property type="entry name" value="LRR_RI"/>
    <property type="match status" value="4"/>
</dbReference>
<dbReference type="STRING" id="6205.A0A0R3X7N0"/>
<dbReference type="InterPro" id="IPR051279">
    <property type="entry name" value="PP1-Reg/Actin-Interact_Protein"/>
</dbReference>
<protein>
    <submittedName>
        <fullName evidence="7">Protein phosphatase 1 regulatory subunit 37</fullName>
    </submittedName>
</protein>
<dbReference type="EMBL" id="UYWX01020879">
    <property type="protein sequence ID" value="VDM34385.1"/>
    <property type="molecule type" value="Genomic_DNA"/>
</dbReference>
<sequence length="2136" mass="230753">MQSSQAKIHNENNQDDVESPAPRHKIPSISRHVRFPEAPDNCTSDELIAAYIASCKLYKTPTVDFLLEQLRGIDLSICNERYSRLCLRGTKLSRFQIETLEEVFRRVHFQEVDLEGTFLDEASATALFDMMLHYETCVELSISLNLEKVGPSIAWPRCITYLRKSAALQAFRLSHTPLVASLFSGLSLSGLSLRSLTFRDCALSGPPLYCLLRLLRCLMTYTGNSNDSGLSKASTGANGSRYLRPSFRGPMAPVPWGLSLHLPENRIHGADATNLLLLVRHQLVLLPGPPTPDTVTPTAASACTNKPTGGSGYLEELDLSHNSLRDEGVRVLCSGLLQAYELQHRRLEVALAAIAQATATFDASRTMMPPKCALPQARGLQRLNLADNGLGGGGAGRHLAAVLRCSIERLAPLLGGLTHLDLSDNPGFGDAGVVDLCDGLVRNFTLRELCLRNVRVGFDGVFALSGYIGETKSLVHLDLRQNTVDTAGMMALTRTLKVNRSLTALLLDARRLTSPPNEVNDMLQILLQELDDYLRRNRKIQSVSPSSTLPKDCETFSPKIQTAIEHVSPTSTAEDINSAEEAEIKEILLDPPKPTVTHTNDLSLFWGSRRTKERSGEQLMLKDEKVLSTSIESNENEPLSQFTPEQELVELYSNNLSTSADAPIVADVGTPVNMEASQSEPERLVEDHTLSSDQLKSADISKLEITKNALIVTRPEPEDLTAGSSIDSATHNLDRQGLAASQTNDASNAILTNVEPNASSDFGACKPEFEGLGDEPPMEFEAFLMAQKEANYALNPDSNDQLGVNAEAFQLGDLKTEGFYFNGGVDKGSSDLDLVDSLITAETNVEHGLESCGPTNKGSENDNAAGLDILPEGRNNKIPLQADKTVIGDEVPPKIDTLQGVLSESAVPLSSELNESSANINESSEDLHNIGETTIFTHSGVSEPTIGASQAKIVVMHKKPMLSEANALVKSNSVGVEENSAVLSISDEAKIPISMGNVNSDTVDLSKGFPIESKELHMDSLEQDLLKSTRLLDLRNDNNAGKLETDLVVEPRSEIMVDQPGKLEENFGGLKIAEDFNKSTTSNASNLEIEGSLSAQSVKETPMGSTATEGLKTSVTLKAGKFDVENLGNESTVEFGALHSIHSDLTDYRTNDKSVEGSLEVESRICSTFEAQAEVINSGKLVEVDNLQDSLIPVIGSASQKSSSEDLLKEAMQQYLNPELAAEVRQGDATVIPQSASANKRSTNIDSETSESDDSLFNESSNSPKMTVNLFDGEVEVEGDGEEGKFKEDAFQKDSLCGEEACWDDAAWDGNDGNDRNTSLKMEDSPQSGSNECTKTDYGSGLEADNKLLLVDKASQGDFERVGSGIEGSAKVAEGSFHLHDSTIEVENVWTSAKRSENTDDVVRVVKCATEDQSELHSMENLSNIELGSMIPNENLHQITNKMHTSAILDDKVVGDMGNSGNTSKHVDESHTEKSVCVAKYEAVAEHSDDVLLHNMDLTVSDESNRCCRTDGGCELITSERENIQETVYLNFKNVLKSSSTLIGASKSLDFIPMETKTISLDNKKAESFGFMDFSGPNVERDCSGSKTIIGPEHVSDSQAEIVGEKIDSQSNVLGGETDSEGIQFHLRVDARLGLLESPKSSFNVNPESSQLTLGENFEGGEASSSVLKQISSLEEGVINSAVMGNKNPGPSTVIALDLEGKEYASKLSEEAEGIRSRSIAGPVNFLDLPPAETEPHLGEFVSLPTIPVTLNRAFDTMPLGERELGRTSIVGCGGGSDNLSNRDGTELDKSSGLRKTNSHLYARDQSSSYPLDFVHFLRKPLIQPNGPESVTSPTGEAELVLQQSPEGIAPELSENDILCESDISLDCGGQLVNPLPDSTSLEGSKLEAAEASFGSFKSLNQIDGDRMSNCPVPSSHEEPSATSCPVVELSEMDKNSTVSGLGERNATYEPSELLCTGDSHVNFGAERSIADVLSTDAKLFNSFQRGDELARDEGSHSKSSSDPNATHDWKGEGLPSFDVCQMESSTRVPIDGAHSDNFSAEKGQIGGISDAKSLDFKPPIRTKEITGIDESEVKLTVHKMLQPSIAEDILNGANRNNLAQIEFDTMSTGVMAVQAELLSRSVEPEIFGPATQHDR</sequence>
<dbReference type="OrthoDB" id="10034042at2759"/>
<dbReference type="Proteomes" id="UP000274429">
    <property type="component" value="Unassembled WGS sequence"/>
</dbReference>
<gene>
    <name evidence="5" type="ORF">TTAC_LOCUS9540</name>
</gene>
<reference evidence="7" key="1">
    <citation type="submission" date="2017-02" db="UniProtKB">
        <authorList>
            <consortium name="WormBaseParasite"/>
        </authorList>
    </citation>
    <scope>IDENTIFICATION</scope>
</reference>
<dbReference type="PANTHER" id="PTHR24112:SF9">
    <property type="entry name" value="PROTEIN PHOSPHATASE 1 REGULATORY SUBUNIT 37"/>
    <property type="match status" value="1"/>
</dbReference>
<feature type="compositionally biased region" description="Polar residues" evidence="4">
    <location>
        <begin position="1232"/>
        <end position="1247"/>
    </location>
</feature>
<evidence type="ECO:0000256" key="2">
    <source>
        <dbReference type="ARBA" id="ARBA00022737"/>
    </source>
</evidence>
<feature type="region of interest" description="Disordered" evidence="4">
    <location>
        <begin position="1991"/>
        <end position="2017"/>
    </location>
</feature>
<dbReference type="InterPro" id="IPR006553">
    <property type="entry name" value="Leu-rich_rpt_Cys-con_subtyp"/>
</dbReference>
<keyword evidence="6" id="KW-1185">Reference proteome</keyword>
<dbReference type="Gene3D" id="3.80.10.10">
    <property type="entry name" value="Ribonuclease Inhibitor"/>
    <property type="match status" value="2"/>
</dbReference>
<evidence type="ECO:0000313" key="7">
    <source>
        <dbReference type="WBParaSite" id="TTAC_0000955501-mRNA-1"/>
    </source>
</evidence>
<name>A0A0R3X7N0_HYDTA</name>
<evidence type="ECO:0000256" key="1">
    <source>
        <dbReference type="ARBA" id="ARBA00022614"/>
    </source>
</evidence>
<dbReference type="PANTHER" id="PTHR24112">
    <property type="entry name" value="LEUCINE-RICH REPEAT, ISOFORM F-RELATED"/>
    <property type="match status" value="1"/>
</dbReference>
<feature type="compositionally biased region" description="Polar residues" evidence="4">
    <location>
        <begin position="1316"/>
        <end position="1333"/>
    </location>
</feature>
<keyword evidence="1" id="KW-0433">Leucine-rich repeat</keyword>
<dbReference type="InterPro" id="IPR032675">
    <property type="entry name" value="LRR_dom_sf"/>
</dbReference>
<feature type="region of interest" description="Disordered" evidence="4">
    <location>
        <begin position="1309"/>
        <end position="1338"/>
    </location>
</feature>
<accession>A0A0R3X7N0</accession>
<dbReference type="WBParaSite" id="TTAC_0000955501-mRNA-1">
    <property type="protein sequence ID" value="TTAC_0000955501-mRNA-1"/>
    <property type="gene ID" value="TTAC_0000955501"/>
</dbReference>